<accession>A0A2M7ASR6</accession>
<organism evidence="1 2">
    <name type="scientific">Candidatus Shapirobacteria bacterium CG06_land_8_20_14_3_00_40_12</name>
    <dbReference type="NCBI Taxonomy" id="1974881"/>
    <lineage>
        <taxon>Bacteria</taxon>
        <taxon>Candidatus Shapironibacteriota</taxon>
    </lineage>
</organism>
<evidence type="ECO:0000313" key="2">
    <source>
        <dbReference type="Proteomes" id="UP000231407"/>
    </source>
</evidence>
<dbReference type="EMBL" id="PEWA01000014">
    <property type="protein sequence ID" value="PIU73666.1"/>
    <property type="molecule type" value="Genomic_DNA"/>
</dbReference>
<dbReference type="SUPFAM" id="SSF48208">
    <property type="entry name" value="Six-hairpin glycosidases"/>
    <property type="match status" value="1"/>
</dbReference>
<gene>
    <name evidence="1" type="ORF">COS78_01075</name>
</gene>
<sequence>MIKTGSRNQLDKLEQLTTNGGIYQHGKLDKPNPEFGYALEDQARALIVTEAFGEEKLANIYFEFIINALDNNGKIYQYFYDSDDSIVPDRSKECSEDGLGMVTWALMTTKKEGQKKDKILKIILNQAEGWNYLRPMVYLVLGLVNGNRSDLEDSLTKKILDAYKEDGDWRWSEDKLTYGNALIPWALWKRGRIRQDRISLEIAPKATDFLLKMNLKDNVPMPVANFGLNKDDRERIYFDQQPIEVAYMVCCLEQAYLTTNDRYYWDQASNWWKWFWGNNINQAKLIDNNFACYDGLTANDDKVNLNQGAESNICFLMAYQAVKRLNLVD</sequence>
<comment type="caution">
    <text evidence="1">The sequence shown here is derived from an EMBL/GenBank/DDBJ whole genome shotgun (WGS) entry which is preliminary data.</text>
</comment>
<dbReference type="InterPro" id="IPR008928">
    <property type="entry name" value="6-hairpin_glycosidase_sf"/>
</dbReference>
<proteinExistence type="predicted"/>
<name>A0A2M7ASR6_9BACT</name>
<reference evidence="2" key="1">
    <citation type="submission" date="2017-09" db="EMBL/GenBank/DDBJ databases">
        <title>Depth-based differentiation of microbial function through sediment-hosted aquifers and enrichment of novel symbionts in the deep terrestrial subsurface.</title>
        <authorList>
            <person name="Probst A.J."/>
            <person name="Ladd B."/>
            <person name="Jarett J.K."/>
            <person name="Geller-Mcgrath D.E."/>
            <person name="Sieber C.M.K."/>
            <person name="Emerson J.B."/>
            <person name="Anantharaman K."/>
            <person name="Thomas B.C."/>
            <person name="Malmstrom R."/>
            <person name="Stieglmeier M."/>
            <person name="Klingl A."/>
            <person name="Woyke T."/>
            <person name="Ryan C.M."/>
            <person name="Banfield J.F."/>
        </authorList>
    </citation>
    <scope>NUCLEOTIDE SEQUENCE [LARGE SCALE GENOMIC DNA]</scope>
</reference>
<dbReference type="AlphaFoldDB" id="A0A2M7ASR6"/>
<dbReference type="Proteomes" id="UP000231407">
    <property type="component" value="Unassembled WGS sequence"/>
</dbReference>
<dbReference type="GO" id="GO:0005975">
    <property type="term" value="P:carbohydrate metabolic process"/>
    <property type="evidence" value="ECO:0007669"/>
    <property type="project" value="InterPro"/>
</dbReference>
<protein>
    <recommendedName>
        <fullName evidence="3">Glycosyltransferase</fullName>
    </recommendedName>
</protein>
<evidence type="ECO:0008006" key="3">
    <source>
        <dbReference type="Google" id="ProtNLM"/>
    </source>
</evidence>
<evidence type="ECO:0000313" key="1">
    <source>
        <dbReference type="EMBL" id="PIU73666.1"/>
    </source>
</evidence>